<dbReference type="AlphaFoldDB" id="A0A8J5MNM1"/>
<gene>
    <name evidence="3" type="primary">Cua5-L2</name>
    <name evidence="3" type="ORF">Hamer_G024514</name>
</gene>
<dbReference type="EMBL" id="JAHLQT010035637">
    <property type="protein sequence ID" value="KAG7158121.1"/>
    <property type="molecule type" value="Genomic_DNA"/>
</dbReference>
<keyword evidence="1 2" id="KW-0193">Cuticle</keyword>
<dbReference type="PROSITE" id="PS00233">
    <property type="entry name" value="CHIT_BIND_RR_1"/>
    <property type="match status" value="1"/>
</dbReference>
<proteinExistence type="predicted"/>
<evidence type="ECO:0000313" key="4">
    <source>
        <dbReference type="Proteomes" id="UP000747542"/>
    </source>
</evidence>
<dbReference type="PROSITE" id="PS51155">
    <property type="entry name" value="CHIT_BIND_RR_2"/>
    <property type="match status" value="1"/>
</dbReference>
<reference evidence="3" key="1">
    <citation type="journal article" date="2021" name="Sci. Adv.">
        <title>The American lobster genome reveals insights on longevity, neural, and immune adaptations.</title>
        <authorList>
            <person name="Polinski J.M."/>
            <person name="Zimin A.V."/>
            <person name="Clark K.F."/>
            <person name="Kohn A.B."/>
            <person name="Sadowski N."/>
            <person name="Timp W."/>
            <person name="Ptitsyn A."/>
            <person name="Khanna P."/>
            <person name="Romanova D.Y."/>
            <person name="Williams P."/>
            <person name="Greenwood S.J."/>
            <person name="Moroz L.L."/>
            <person name="Walt D.R."/>
            <person name="Bodnar A.G."/>
        </authorList>
    </citation>
    <scope>NUCLEOTIDE SEQUENCE</scope>
    <source>
        <strain evidence="3">GMGI-L3</strain>
    </source>
</reference>
<dbReference type="Pfam" id="PF00379">
    <property type="entry name" value="Chitin_bind_4"/>
    <property type="match status" value="1"/>
</dbReference>
<comment type="caution">
    <text evidence="3">The sequence shown here is derived from an EMBL/GenBank/DDBJ whole genome shotgun (WGS) entry which is preliminary data.</text>
</comment>
<dbReference type="GO" id="GO:0042302">
    <property type="term" value="F:structural constituent of cuticle"/>
    <property type="evidence" value="ECO:0007669"/>
    <property type="project" value="UniProtKB-UniRule"/>
</dbReference>
<evidence type="ECO:0000256" key="1">
    <source>
        <dbReference type="ARBA" id="ARBA00022460"/>
    </source>
</evidence>
<protein>
    <submittedName>
        <fullName evidence="3">Cuticle protein AMP5-like 2</fullName>
    </submittedName>
</protein>
<accession>A0A8J5MNM1</accession>
<name>A0A8J5MNM1_HOMAM</name>
<sequence>MKLSMAELLYHNSQNNQHTLVQHHYSSETQVVPANHLCPRASLLLQYKQSSPPSLLTQIILASLAVIALAAPQAPKIIETITDNREDDGAGNYFYEFETENGIRQSVRGTPGAAGAVIKTGSFSFPLDDGTLAEFIFEADENGYRVDSPLIPVAPPNPSHVEELLQIVAQLKAQGAQWNDQGERID</sequence>
<dbReference type="Proteomes" id="UP000747542">
    <property type="component" value="Unassembled WGS sequence"/>
</dbReference>
<dbReference type="InterPro" id="IPR031311">
    <property type="entry name" value="CHIT_BIND_RR_consensus"/>
</dbReference>
<organism evidence="3 4">
    <name type="scientific">Homarus americanus</name>
    <name type="common">American lobster</name>
    <dbReference type="NCBI Taxonomy" id="6706"/>
    <lineage>
        <taxon>Eukaryota</taxon>
        <taxon>Metazoa</taxon>
        <taxon>Ecdysozoa</taxon>
        <taxon>Arthropoda</taxon>
        <taxon>Crustacea</taxon>
        <taxon>Multicrustacea</taxon>
        <taxon>Malacostraca</taxon>
        <taxon>Eumalacostraca</taxon>
        <taxon>Eucarida</taxon>
        <taxon>Decapoda</taxon>
        <taxon>Pleocyemata</taxon>
        <taxon>Astacidea</taxon>
        <taxon>Nephropoidea</taxon>
        <taxon>Nephropidae</taxon>
        <taxon>Homarus</taxon>
    </lineage>
</organism>
<evidence type="ECO:0000256" key="2">
    <source>
        <dbReference type="PROSITE-ProRule" id="PRU00497"/>
    </source>
</evidence>
<keyword evidence="4" id="KW-1185">Reference proteome</keyword>
<evidence type="ECO:0000313" key="3">
    <source>
        <dbReference type="EMBL" id="KAG7158121.1"/>
    </source>
</evidence>
<dbReference type="InterPro" id="IPR000618">
    <property type="entry name" value="Insect_cuticle"/>
</dbReference>